<evidence type="ECO:0000313" key="2">
    <source>
        <dbReference type="EMBL" id="AYP27918.1"/>
    </source>
</evidence>
<dbReference type="PANTHER" id="PTHR33121:SF79">
    <property type="entry name" value="CYCLIC DI-GMP PHOSPHODIESTERASE PDED-RELATED"/>
    <property type="match status" value="1"/>
</dbReference>
<dbReference type="PROSITE" id="PS50883">
    <property type="entry name" value="EAL"/>
    <property type="match status" value="1"/>
</dbReference>
<dbReference type="InterPro" id="IPR021767">
    <property type="entry name" value="TnpM"/>
</dbReference>
<keyword evidence="2" id="KW-0614">Plasmid</keyword>
<geneLocation type="plasmid" evidence="2">
    <name>pHNHS20EC</name>
</geneLocation>
<accession>A0A3G2YR00</accession>
<feature type="domain" description="EAL" evidence="1">
    <location>
        <begin position="1"/>
        <end position="47"/>
    </location>
</feature>
<organism evidence="2">
    <name type="scientific">Escherichia coli</name>
    <dbReference type="NCBI Taxonomy" id="562"/>
    <lineage>
        <taxon>Bacteria</taxon>
        <taxon>Pseudomonadati</taxon>
        <taxon>Pseudomonadota</taxon>
        <taxon>Gammaproteobacteria</taxon>
        <taxon>Enterobacterales</taxon>
        <taxon>Enterobacteriaceae</taxon>
        <taxon>Escherichia</taxon>
    </lineage>
</organism>
<dbReference type="Pfam" id="PF00563">
    <property type="entry name" value="EAL"/>
    <property type="match status" value="1"/>
</dbReference>
<name>A0A3G2YR00_ECOLX</name>
<dbReference type="Gene3D" id="3.20.20.450">
    <property type="entry name" value="EAL domain"/>
    <property type="match status" value="1"/>
</dbReference>
<dbReference type="InterPro" id="IPR035919">
    <property type="entry name" value="EAL_sf"/>
</dbReference>
<dbReference type="EMBL" id="MF135536">
    <property type="protein sequence ID" value="AYP27918.1"/>
    <property type="molecule type" value="Genomic_DNA"/>
</dbReference>
<gene>
    <name evidence="2" type="primary">Tn21 tnpM</name>
</gene>
<evidence type="ECO:0000259" key="1">
    <source>
        <dbReference type="PROSITE" id="PS50883"/>
    </source>
</evidence>
<dbReference type="Pfam" id="PF11809">
    <property type="entry name" value="DUF3330"/>
    <property type="match status" value="1"/>
</dbReference>
<dbReference type="InterPro" id="IPR050706">
    <property type="entry name" value="Cyclic-di-GMP_PDE-like"/>
</dbReference>
<sequence length="117" mass="12893">MEVVAEGVETPDCLAWLRQAGCDTVQGFLFARPMPAAAFVGFVNQWRNTTMNANEPSTSCCVCCKEIPLDAAFTPEGAEYVERHCCKVSDEAAFCLIQRPYISKTLLTRRISPRGSP</sequence>
<protein>
    <submittedName>
        <fullName evidence="2">Tn21 TnpM</fullName>
    </submittedName>
</protein>
<reference evidence="2" key="1">
    <citation type="submission" date="2018-10" db="EMBL/GenBank/DDBJ databases">
        <title>Complete sequence of plasmid pHNHS20EC.</title>
        <authorList>
            <person name="Liu J.H."/>
            <person name="Wang J."/>
            <person name="Luo J."/>
        </authorList>
    </citation>
    <scope>NUCLEOTIDE SEQUENCE</scope>
    <source>
        <strain evidence="2">HS20eCTX</strain>
        <plasmid evidence="2">pHNHS20EC</plasmid>
    </source>
</reference>
<dbReference type="PANTHER" id="PTHR33121">
    <property type="entry name" value="CYCLIC DI-GMP PHOSPHODIESTERASE PDEF"/>
    <property type="match status" value="1"/>
</dbReference>
<dbReference type="SUPFAM" id="SSF141868">
    <property type="entry name" value="EAL domain-like"/>
    <property type="match status" value="1"/>
</dbReference>
<dbReference type="GO" id="GO:0071111">
    <property type="term" value="F:cyclic-guanylate-specific phosphodiesterase activity"/>
    <property type="evidence" value="ECO:0007669"/>
    <property type="project" value="InterPro"/>
</dbReference>
<proteinExistence type="predicted"/>
<dbReference type="AlphaFoldDB" id="A0A3G2YR00"/>
<dbReference type="InterPro" id="IPR001633">
    <property type="entry name" value="EAL_dom"/>
</dbReference>